<keyword evidence="2" id="KW-1185">Reference proteome</keyword>
<dbReference type="OrthoDB" id="408152at2759"/>
<protein>
    <submittedName>
        <fullName evidence="1">Uncharacterized protein</fullName>
    </submittedName>
</protein>
<comment type="caution">
    <text evidence="1">The sequence shown here is derived from an EMBL/GenBank/DDBJ whole genome shotgun (WGS) entry which is preliminary data.</text>
</comment>
<sequence>MIGDIAAHHQFGTSAFDSAYAKPLIQNHKRLTAKMDTKTAEETHPYLFHSDQGIDRRVCKRTVPMQVLSLDMSRTGTAPL</sequence>
<dbReference type="AlphaFoldDB" id="A0A8T9C5N3"/>
<gene>
    <name evidence="1" type="ORF">LSUE1_G003579</name>
</gene>
<accession>A0A8T9C5N3</accession>
<evidence type="ECO:0000313" key="1">
    <source>
        <dbReference type="EMBL" id="TVY80706.1"/>
    </source>
</evidence>
<name>A0A8T9C5N3_9HELO</name>
<proteinExistence type="predicted"/>
<dbReference type="Proteomes" id="UP000469558">
    <property type="component" value="Unassembled WGS sequence"/>
</dbReference>
<dbReference type="EMBL" id="QGMK01000627">
    <property type="protein sequence ID" value="TVY80706.1"/>
    <property type="molecule type" value="Genomic_DNA"/>
</dbReference>
<reference evidence="1 2" key="1">
    <citation type="submission" date="2018-05" db="EMBL/GenBank/DDBJ databases">
        <title>Genome sequencing and assembly of the regulated plant pathogen Lachnellula willkommii and related sister species for the development of diagnostic species identification markers.</title>
        <authorList>
            <person name="Giroux E."/>
            <person name="Bilodeau G."/>
        </authorList>
    </citation>
    <scope>NUCLEOTIDE SEQUENCE [LARGE SCALE GENOMIC DNA]</scope>
    <source>
        <strain evidence="1 2">CBS 268.59</strain>
    </source>
</reference>
<evidence type="ECO:0000313" key="2">
    <source>
        <dbReference type="Proteomes" id="UP000469558"/>
    </source>
</evidence>
<organism evidence="1 2">
    <name type="scientific">Lachnellula suecica</name>
    <dbReference type="NCBI Taxonomy" id="602035"/>
    <lineage>
        <taxon>Eukaryota</taxon>
        <taxon>Fungi</taxon>
        <taxon>Dikarya</taxon>
        <taxon>Ascomycota</taxon>
        <taxon>Pezizomycotina</taxon>
        <taxon>Leotiomycetes</taxon>
        <taxon>Helotiales</taxon>
        <taxon>Lachnaceae</taxon>
        <taxon>Lachnellula</taxon>
    </lineage>
</organism>